<reference evidence="2 3" key="1">
    <citation type="submission" date="2007-04" db="EMBL/GenBank/DDBJ databases">
        <title>Complete genome sequence of Burkholderia multivorans ATCC 17616.</title>
        <authorList>
            <person name="Ohtsubo Y."/>
            <person name="Yamashita A."/>
            <person name="Kurokawa K."/>
            <person name="Takami H."/>
            <person name="Yuhara S."/>
            <person name="Nishiyama E."/>
            <person name="Endo R."/>
            <person name="Miyazaki R."/>
            <person name="Ono A."/>
            <person name="Yano K."/>
            <person name="Ito M."/>
            <person name="Sota M."/>
            <person name="Yuji N."/>
            <person name="Hattori M."/>
            <person name="Tsuda M."/>
        </authorList>
    </citation>
    <scope>NUCLEOTIDE SEQUENCE [LARGE SCALE GENOMIC DNA]</scope>
    <source>
        <strain evidence="3">ATCC 17616 / 249</strain>
    </source>
</reference>
<dbReference type="Proteomes" id="UP000008815">
    <property type="component" value="Chromosome 2"/>
</dbReference>
<evidence type="ECO:0008006" key="4">
    <source>
        <dbReference type="Google" id="ProtNLM"/>
    </source>
</evidence>
<dbReference type="AlphaFoldDB" id="A0A0H3KSR6"/>
<dbReference type="EMBL" id="AP009386">
    <property type="protein sequence ID" value="BAG46647.1"/>
    <property type="molecule type" value="Genomic_DNA"/>
</dbReference>
<dbReference type="HOGENOM" id="CLU_149847_0_0_4"/>
<dbReference type="RefSeq" id="WP_012468015.1">
    <property type="nucleotide sequence ID" value="NC_010086.1"/>
</dbReference>
<sequence length="144" mass="14639">MKRFNPAPGRRMASRLAASAMARSVVLASFVFVASAHAEPVVTGPLNVDGSLVVLGPVTVDGPLTVAGDISARGPITAASIERHPPDGQALRKGGGNNTFHGPLTVHGPLIVYGDLEVRGPITVGGPLHAAGAVDAEGPVTERR</sequence>
<keyword evidence="3" id="KW-1185">Reference proteome</keyword>
<feature type="chain" id="PRO_5002613881" description="Polymer-forming cytoskeletal protein" evidence="1">
    <location>
        <begin position="39"/>
        <end position="144"/>
    </location>
</feature>
<accession>A0A0H3KSR6</accession>
<feature type="signal peptide" evidence="1">
    <location>
        <begin position="1"/>
        <end position="38"/>
    </location>
</feature>
<evidence type="ECO:0000256" key="1">
    <source>
        <dbReference type="SAM" id="SignalP"/>
    </source>
</evidence>
<name>A0A0H3KSR6_BURM1</name>
<keyword evidence="1" id="KW-0732">Signal</keyword>
<proteinExistence type="predicted"/>
<gene>
    <name evidence="2" type="ordered locus">BMULJ_04800</name>
</gene>
<evidence type="ECO:0000313" key="3">
    <source>
        <dbReference type="Proteomes" id="UP000008815"/>
    </source>
</evidence>
<dbReference type="STRING" id="395019.BMULJ_04800"/>
<evidence type="ECO:0000313" key="2">
    <source>
        <dbReference type="EMBL" id="BAG46647.1"/>
    </source>
</evidence>
<protein>
    <recommendedName>
        <fullName evidence="4">Polymer-forming cytoskeletal protein</fullName>
    </recommendedName>
</protein>
<organism evidence="2 3">
    <name type="scientific">Burkholderia multivorans (strain ATCC 17616 / 249)</name>
    <dbReference type="NCBI Taxonomy" id="395019"/>
    <lineage>
        <taxon>Bacteria</taxon>
        <taxon>Pseudomonadati</taxon>
        <taxon>Pseudomonadota</taxon>
        <taxon>Betaproteobacteria</taxon>
        <taxon>Burkholderiales</taxon>
        <taxon>Burkholderiaceae</taxon>
        <taxon>Burkholderia</taxon>
        <taxon>Burkholderia cepacia complex</taxon>
    </lineage>
</organism>
<dbReference type="KEGG" id="bmj:BMULJ_04800"/>
<dbReference type="eggNOG" id="ENOG5033WXC">
    <property type="taxonomic scope" value="Bacteria"/>
</dbReference>